<feature type="chain" id="PRO_5040383383" description="Tyrosinase copper-binding domain-containing protein" evidence="3">
    <location>
        <begin position="17"/>
        <end position="399"/>
    </location>
</feature>
<protein>
    <recommendedName>
        <fullName evidence="4">Tyrosinase copper-binding domain-containing protein</fullName>
    </recommendedName>
</protein>
<dbReference type="EMBL" id="CAJVRL010000103">
    <property type="protein sequence ID" value="CAG8960832.1"/>
    <property type="molecule type" value="Genomic_DNA"/>
</dbReference>
<sequence>MRFLVLFLFQLHAAVASPFPPPPQEDLTPGINHPIASSTAGTDSLAASALEKWQAHQLKSNSSCTMANVAVRREWGDLPERDRKAYTDAVLCLMAKPPRTDTTLVPGAKSRFDDFVWVHMNQTLVIHETANFLMWHRYFLWAYEQALRNECGYQGYHPYWNWGRWAADPAKSPVFDGSDFSFSGNGVYQNHSITLAPPGVDPILPAEGGGCLASGPFKDSKVNLGPVASNYNMTIPGPREVVGNGTAYNPRCIKRDISTAVALRHSSDLNSTNLIKDSLDIRTFQRKLGGEFSKGELGVHGGGHFTYVGDPAGDLAVSPGDPVFHAHHCQVDRIWWIWQYQDIENRENSLDGTITMENKPPSRNGTLDDIVDLGVLAEAILPLRSLTSTTGGPFCYIYK</sequence>
<comment type="caution">
    <text evidence="5">The sequence shown here is derived from an EMBL/GenBank/DDBJ whole genome shotgun (WGS) entry which is preliminary data.</text>
</comment>
<evidence type="ECO:0000256" key="2">
    <source>
        <dbReference type="ARBA" id="ARBA00023002"/>
    </source>
</evidence>
<evidence type="ECO:0000256" key="1">
    <source>
        <dbReference type="ARBA" id="ARBA00022723"/>
    </source>
</evidence>
<dbReference type="PRINTS" id="PR00092">
    <property type="entry name" value="TYROSINASE"/>
</dbReference>
<dbReference type="PROSITE" id="PS00497">
    <property type="entry name" value="TYROSINASE_1"/>
    <property type="match status" value="1"/>
</dbReference>
<keyword evidence="2" id="KW-0560">Oxidoreductase</keyword>
<dbReference type="PANTHER" id="PTHR11474">
    <property type="entry name" value="TYROSINASE FAMILY MEMBER"/>
    <property type="match status" value="1"/>
</dbReference>
<accession>A0A9N9Q0K0</accession>
<feature type="domain" description="Tyrosinase copper-binding" evidence="4">
    <location>
        <begin position="127"/>
        <end position="144"/>
    </location>
</feature>
<dbReference type="GO" id="GO:0016491">
    <property type="term" value="F:oxidoreductase activity"/>
    <property type="evidence" value="ECO:0007669"/>
    <property type="project" value="UniProtKB-KW"/>
</dbReference>
<name>A0A9N9Q0K0_9HELO</name>
<keyword evidence="1" id="KW-0479">Metal-binding</keyword>
<keyword evidence="6" id="KW-1185">Reference proteome</keyword>
<evidence type="ECO:0000256" key="3">
    <source>
        <dbReference type="SAM" id="SignalP"/>
    </source>
</evidence>
<gene>
    <name evidence="5" type="ORF">HYFRA_00002369</name>
</gene>
<evidence type="ECO:0000259" key="4">
    <source>
        <dbReference type="PROSITE" id="PS00497"/>
    </source>
</evidence>
<organism evidence="5 6">
    <name type="scientific">Hymenoscyphus fraxineus</name>
    <dbReference type="NCBI Taxonomy" id="746836"/>
    <lineage>
        <taxon>Eukaryota</taxon>
        <taxon>Fungi</taxon>
        <taxon>Dikarya</taxon>
        <taxon>Ascomycota</taxon>
        <taxon>Pezizomycotina</taxon>
        <taxon>Leotiomycetes</taxon>
        <taxon>Helotiales</taxon>
        <taxon>Helotiaceae</taxon>
        <taxon>Hymenoscyphus</taxon>
    </lineage>
</organism>
<feature type="signal peptide" evidence="3">
    <location>
        <begin position="1"/>
        <end position="16"/>
    </location>
</feature>
<evidence type="ECO:0000313" key="6">
    <source>
        <dbReference type="Proteomes" id="UP000696280"/>
    </source>
</evidence>
<dbReference type="PANTHER" id="PTHR11474:SF125">
    <property type="entry name" value="N-ACETYL-6-HYDROXYTRYPTOPHAN OXIDASE IVOB-RELATED"/>
    <property type="match status" value="1"/>
</dbReference>
<reference evidence="5" key="1">
    <citation type="submission" date="2021-07" db="EMBL/GenBank/DDBJ databases">
        <authorList>
            <person name="Durling M."/>
        </authorList>
    </citation>
    <scope>NUCLEOTIDE SEQUENCE</scope>
</reference>
<dbReference type="OrthoDB" id="6132182at2759"/>
<evidence type="ECO:0000313" key="5">
    <source>
        <dbReference type="EMBL" id="CAG8960832.1"/>
    </source>
</evidence>
<dbReference type="InterPro" id="IPR050316">
    <property type="entry name" value="Tyrosinase/Hemocyanin"/>
</dbReference>
<keyword evidence="3" id="KW-0732">Signal</keyword>
<dbReference type="InterPro" id="IPR008922">
    <property type="entry name" value="Di-copper_centre_dom_sf"/>
</dbReference>
<dbReference type="AlphaFoldDB" id="A0A9N9Q0K0"/>
<dbReference type="Proteomes" id="UP000696280">
    <property type="component" value="Unassembled WGS sequence"/>
</dbReference>
<dbReference type="SUPFAM" id="SSF48056">
    <property type="entry name" value="Di-copper centre-containing domain"/>
    <property type="match status" value="1"/>
</dbReference>
<dbReference type="GO" id="GO:0046872">
    <property type="term" value="F:metal ion binding"/>
    <property type="evidence" value="ECO:0007669"/>
    <property type="project" value="UniProtKB-KW"/>
</dbReference>
<dbReference type="InterPro" id="IPR002227">
    <property type="entry name" value="Tyrosinase_Cu-bd"/>
</dbReference>
<dbReference type="Gene3D" id="1.10.1280.10">
    <property type="entry name" value="Di-copper center containing domain from catechol oxidase"/>
    <property type="match status" value="1"/>
</dbReference>
<proteinExistence type="predicted"/>
<dbReference type="Pfam" id="PF00264">
    <property type="entry name" value="Tyrosinase"/>
    <property type="match status" value="1"/>
</dbReference>